<feature type="region of interest" description="Disordered" evidence="1">
    <location>
        <begin position="85"/>
        <end position="115"/>
    </location>
</feature>
<evidence type="ECO:0000313" key="3">
    <source>
        <dbReference type="Proteomes" id="UP001165121"/>
    </source>
</evidence>
<dbReference type="Proteomes" id="UP001165121">
    <property type="component" value="Unassembled WGS sequence"/>
</dbReference>
<gene>
    <name evidence="2" type="ORF">Pfra01_000614300</name>
</gene>
<name>A0A9W6X3M2_9STRA</name>
<organism evidence="2 3">
    <name type="scientific">Phytophthora fragariaefolia</name>
    <dbReference type="NCBI Taxonomy" id="1490495"/>
    <lineage>
        <taxon>Eukaryota</taxon>
        <taxon>Sar</taxon>
        <taxon>Stramenopiles</taxon>
        <taxon>Oomycota</taxon>
        <taxon>Peronosporomycetes</taxon>
        <taxon>Peronosporales</taxon>
        <taxon>Peronosporaceae</taxon>
        <taxon>Phytophthora</taxon>
    </lineage>
</organism>
<evidence type="ECO:0000256" key="1">
    <source>
        <dbReference type="SAM" id="MobiDB-lite"/>
    </source>
</evidence>
<keyword evidence="3" id="KW-1185">Reference proteome</keyword>
<evidence type="ECO:0000313" key="2">
    <source>
        <dbReference type="EMBL" id="GMF29057.1"/>
    </source>
</evidence>
<reference evidence="2" key="1">
    <citation type="submission" date="2023-04" db="EMBL/GenBank/DDBJ databases">
        <title>Phytophthora fragariaefolia NBRC 109709.</title>
        <authorList>
            <person name="Ichikawa N."/>
            <person name="Sato H."/>
            <person name="Tonouchi N."/>
        </authorList>
    </citation>
    <scope>NUCLEOTIDE SEQUENCE</scope>
    <source>
        <strain evidence="2">NBRC 109709</strain>
    </source>
</reference>
<dbReference type="EMBL" id="BSXT01000514">
    <property type="protein sequence ID" value="GMF29057.1"/>
    <property type="molecule type" value="Genomic_DNA"/>
</dbReference>
<dbReference type="OrthoDB" id="379794at2759"/>
<dbReference type="AlphaFoldDB" id="A0A9W6X3M2"/>
<accession>A0A9W6X3M2</accession>
<proteinExistence type="predicted"/>
<sequence>MDFEALATECRSATFRYEAPANAISTNQVPPASAHTDTLLCQLAPVSPLSFPIFTAIFSSRESLRASPVWTQAAEAVNGCVQQLQSEVQSPGHSPSAAGDEQDTENDDGLGYTFRVDRKNPTAESLHDDFSPPKPVVADVDRATKLVDATTSVFRFLRNACAASRGNQDACQEAGLIKMVKLFCIFELGGGSDWPDGVNGVRRHVTSLCIAAFGLMSRRRH</sequence>
<protein>
    <submittedName>
        <fullName evidence="2">Unnamed protein product</fullName>
    </submittedName>
</protein>
<comment type="caution">
    <text evidence="2">The sequence shown here is derived from an EMBL/GenBank/DDBJ whole genome shotgun (WGS) entry which is preliminary data.</text>
</comment>